<keyword evidence="12" id="KW-1185">Reference proteome</keyword>
<reference evidence="11 12" key="1">
    <citation type="submission" date="2016-09" db="EMBL/GenBank/DDBJ databases">
        <title>Xenorhabdus thuongxuanensis sp. nov. and Xenorhabdus eapokensis sp. nov., isolated from Steinernema species.</title>
        <authorList>
            <person name="Kaempfer P."/>
            <person name="Tobias N.J."/>
            <person name="Phan Ke L."/>
            <person name="Bode H.B."/>
            <person name="Glaeser S.P."/>
        </authorList>
    </citation>
    <scope>NUCLEOTIDE SEQUENCE [LARGE SCALE GENOMIC DNA]</scope>
    <source>
        <strain evidence="11 12">DL20</strain>
    </source>
</reference>
<comment type="caution">
    <text evidence="11">The sequence shown here is derived from an EMBL/GenBank/DDBJ whole genome shotgun (WGS) entry which is preliminary data.</text>
</comment>
<proteinExistence type="inferred from homology"/>
<organism evidence="11 12">
    <name type="scientific">Xenorhabdus eapokensis</name>
    <dbReference type="NCBI Taxonomy" id="1873482"/>
    <lineage>
        <taxon>Bacteria</taxon>
        <taxon>Pseudomonadati</taxon>
        <taxon>Pseudomonadota</taxon>
        <taxon>Gammaproteobacteria</taxon>
        <taxon>Enterobacterales</taxon>
        <taxon>Morganellaceae</taxon>
        <taxon>Xenorhabdus</taxon>
    </lineage>
</organism>
<keyword evidence="5 8" id="KW-0808">Transferase</keyword>
<dbReference type="InterPro" id="IPR044135">
    <property type="entry name" value="Met-tRNA-FMT_C"/>
</dbReference>
<dbReference type="InterPro" id="IPR005793">
    <property type="entry name" value="Formyl_trans_C"/>
</dbReference>
<dbReference type="OrthoDB" id="9802815at2"/>
<dbReference type="PANTHER" id="PTHR11138:SF5">
    <property type="entry name" value="METHIONYL-TRNA FORMYLTRANSFERASE, MITOCHONDRIAL"/>
    <property type="match status" value="1"/>
</dbReference>
<dbReference type="CDD" id="cd08704">
    <property type="entry name" value="Met_tRNA_FMT_C"/>
    <property type="match status" value="1"/>
</dbReference>
<dbReference type="EMBL" id="MKGQ01000031">
    <property type="protein sequence ID" value="OKP00668.1"/>
    <property type="molecule type" value="Genomic_DNA"/>
</dbReference>
<evidence type="ECO:0000256" key="1">
    <source>
        <dbReference type="ARBA" id="ARBA00002606"/>
    </source>
</evidence>
<keyword evidence="6 8" id="KW-0648">Protein biosynthesis</keyword>
<evidence type="ECO:0000256" key="3">
    <source>
        <dbReference type="ARBA" id="ARBA00012261"/>
    </source>
</evidence>
<dbReference type="InterPro" id="IPR001555">
    <property type="entry name" value="GART_AS"/>
</dbReference>
<evidence type="ECO:0000256" key="8">
    <source>
        <dbReference type="HAMAP-Rule" id="MF_00182"/>
    </source>
</evidence>
<protein>
    <recommendedName>
        <fullName evidence="4 8">Methionyl-tRNA formyltransferase</fullName>
        <ecNumber evidence="3 8">2.1.2.9</ecNumber>
    </recommendedName>
</protein>
<evidence type="ECO:0000256" key="6">
    <source>
        <dbReference type="ARBA" id="ARBA00022917"/>
    </source>
</evidence>
<dbReference type="RefSeq" id="WP_074024766.1">
    <property type="nucleotide sequence ID" value="NZ_CAWNAG010000138.1"/>
</dbReference>
<dbReference type="Pfam" id="PF00551">
    <property type="entry name" value="Formyl_trans_N"/>
    <property type="match status" value="1"/>
</dbReference>
<dbReference type="FunFam" id="3.40.50.12230:FF:000001">
    <property type="entry name" value="Methionyl-tRNA formyltransferase"/>
    <property type="match status" value="1"/>
</dbReference>
<dbReference type="PANTHER" id="PTHR11138">
    <property type="entry name" value="METHIONYL-TRNA FORMYLTRANSFERASE"/>
    <property type="match status" value="1"/>
</dbReference>
<dbReference type="InterPro" id="IPR041711">
    <property type="entry name" value="Met-tRNA-FMT_N"/>
</dbReference>
<sequence length="315" mass="34621">MSDSLRIIFAGTPDFAARHLAALLNSQYQVVGVLTRPDKPAGRGKKLTPSPVKVLAEEHDIPVFQPKTLRTEESQQWVMEQQADIMIVVAYGLILPQAVLDIPRLGCLNVHGSLLPRWRGAAPIQRSIWAGDQETGVTIMQMDAGLDTGDMLLKAIYPILSEDTSASLYEKLANIGPQALLNTLDLITSGTCQPEIQDDTLATYAGKLSKEEAKIDWNLPAIQIERCIRAFNPWPMSFFFIDDQPIKIWQAEVIARQAAQAPGTIISADKKGIQIATADEILNITQLQPPGKKAMSAADLLNSKREWFTPGSKIN</sequence>
<dbReference type="InterPro" id="IPR011034">
    <property type="entry name" value="Formyl_transferase-like_C_sf"/>
</dbReference>
<feature type="binding site" evidence="8">
    <location>
        <begin position="113"/>
        <end position="116"/>
    </location>
    <ligand>
        <name>(6S)-5,6,7,8-tetrahydrofolate</name>
        <dbReference type="ChEBI" id="CHEBI:57453"/>
    </ligand>
</feature>
<comment type="catalytic activity">
    <reaction evidence="7 8">
        <text>L-methionyl-tRNA(fMet) + (6R)-10-formyltetrahydrofolate = N-formyl-L-methionyl-tRNA(fMet) + (6S)-5,6,7,8-tetrahydrofolate + H(+)</text>
        <dbReference type="Rhea" id="RHEA:24380"/>
        <dbReference type="Rhea" id="RHEA-COMP:9952"/>
        <dbReference type="Rhea" id="RHEA-COMP:9953"/>
        <dbReference type="ChEBI" id="CHEBI:15378"/>
        <dbReference type="ChEBI" id="CHEBI:57453"/>
        <dbReference type="ChEBI" id="CHEBI:78530"/>
        <dbReference type="ChEBI" id="CHEBI:78844"/>
        <dbReference type="ChEBI" id="CHEBI:195366"/>
        <dbReference type="EC" id="2.1.2.9"/>
    </reaction>
</comment>
<dbReference type="Gene3D" id="3.40.50.170">
    <property type="entry name" value="Formyl transferase, N-terminal domain"/>
    <property type="match status" value="1"/>
</dbReference>
<dbReference type="STRING" id="1873482.Xedl_03159"/>
<dbReference type="Proteomes" id="UP000186268">
    <property type="component" value="Unassembled WGS sequence"/>
</dbReference>
<evidence type="ECO:0000313" key="12">
    <source>
        <dbReference type="Proteomes" id="UP000186268"/>
    </source>
</evidence>
<comment type="function">
    <text evidence="1 8">Attaches a formyl group to the free amino group of methionyl-tRNA(fMet). The formyl group appears to play a dual role in the initiator identity of N-formylmethionyl-tRNA by promoting its recognition by IF2 and preventing the misappropriation of this tRNA by the elongation apparatus.</text>
</comment>
<name>A0A1Q5TKB3_9GAMM</name>
<feature type="domain" description="Formyl transferase N-terminal" evidence="9">
    <location>
        <begin position="6"/>
        <end position="183"/>
    </location>
</feature>
<dbReference type="InterPro" id="IPR005794">
    <property type="entry name" value="Fmt"/>
</dbReference>
<dbReference type="AlphaFoldDB" id="A0A1Q5TKB3"/>
<dbReference type="EC" id="2.1.2.9" evidence="3 8"/>
<comment type="similarity">
    <text evidence="2 8">Belongs to the Fmt family.</text>
</comment>
<dbReference type="SUPFAM" id="SSF53328">
    <property type="entry name" value="Formyltransferase"/>
    <property type="match status" value="1"/>
</dbReference>
<feature type="domain" description="Formyl transferase C-terminal" evidence="10">
    <location>
        <begin position="207"/>
        <end position="304"/>
    </location>
</feature>
<gene>
    <name evidence="8" type="primary">fmt</name>
    <name evidence="11" type="ORF">Xedl_03159</name>
</gene>
<dbReference type="HAMAP" id="MF_00182">
    <property type="entry name" value="Formyl_trans"/>
    <property type="match status" value="1"/>
</dbReference>
<dbReference type="GO" id="GO:0004479">
    <property type="term" value="F:methionyl-tRNA formyltransferase activity"/>
    <property type="evidence" value="ECO:0007669"/>
    <property type="project" value="UniProtKB-UniRule"/>
</dbReference>
<dbReference type="Gene3D" id="3.10.25.10">
    <property type="entry name" value="Formyl transferase, C-terminal domain"/>
    <property type="match status" value="1"/>
</dbReference>
<dbReference type="InterPro" id="IPR036477">
    <property type="entry name" value="Formyl_transf_N_sf"/>
</dbReference>
<dbReference type="Pfam" id="PF02911">
    <property type="entry name" value="Formyl_trans_C"/>
    <property type="match status" value="1"/>
</dbReference>
<dbReference type="InterPro" id="IPR002376">
    <property type="entry name" value="Formyl_transf_N"/>
</dbReference>
<dbReference type="PROSITE" id="PS00373">
    <property type="entry name" value="GART"/>
    <property type="match status" value="1"/>
</dbReference>
<evidence type="ECO:0000259" key="9">
    <source>
        <dbReference type="Pfam" id="PF00551"/>
    </source>
</evidence>
<evidence type="ECO:0000256" key="4">
    <source>
        <dbReference type="ARBA" id="ARBA00016014"/>
    </source>
</evidence>
<evidence type="ECO:0000259" key="10">
    <source>
        <dbReference type="Pfam" id="PF02911"/>
    </source>
</evidence>
<dbReference type="GO" id="GO:0005829">
    <property type="term" value="C:cytosol"/>
    <property type="evidence" value="ECO:0007669"/>
    <property type="project" value="TreeGrafter"/>
</dbReference>
<dbReference type="CDD" id="cd08646">
    <property type="entry name" value="FMT_core_Met-tRNA-FMT_N"/>
    <property type="match status" value="1"/>
</dbReference>
<evidence type="ECO:0000256" key="7">
    <source>
        <dbReference type="ARBA" id="ARBA00048558"/>
    </source>
</evidence>
<evidence type="ECO:0000256" key="2">
    <source>
        <dbReference type="ARBA" id="ARBA00010699"/>
    </source>
</evidence>
<dbReference type="NCBIfam" id="TIGR00460">
    <property type="entry name" value="fmt"/>
    <property type="match status" value="1"/>
</dbReference>
<accession>A0A1Q5TKB3</accession>
<dbReference type="InterPro" id="IPR037022">
    <property type="entry name" value="Formyl_trans_C_sf"/>
</dbReference>
<dbReference type="FunFam" id="3.40.50.170:FF:000003">
    <property type="entry name" value="Methionyl-tRNA formyltransferase"/>
    <property type="match status" value="1"/>
</dbReference>
<dbReference type="SUPFAM" id="SSF50486">
    <property type="entry name" value="FMT C-terminal domain-like"/>
    <property type="match status" value="1"/>
</dbReference>
<evidence type="ECO:0000256" key="5">
    <source>
        <dbReference type="ARBA" id="ARBA00022679"/>
    </source>
</evidence>
<dbReference type="FunFam" id="3.10.25.10:FF:000001">
    <property type="entry name" value="Methionyl-tRNA formyltransferase"/>
    <property type="match status" value="1"/>
</dbReference>
<evidence type="ECO:0000313" key="11">
    <source>
        <dbReference type="EMBL" id="OKP00668.1"/>
    </source>
</evidence>